<dbReference type="PANTHER" id="PTHR42982">
    <property type="entry name" value="SEC-INDEPENDENT PROTEIN TRANSLOCASE PROTEIN TATA"/>
    <property type="match status" value="1"/>
</dbReference>
<evidence type="ECO:0000313" key="10">
    <source>
        <dbReference type="Proteomes" id="UP000589516"/>
    </source>
</evidence>
<dbReference type="InterPro" id="IPR003369">
    <property type="entry name" value="TatA/B/E"/>
</dbReference>
<dbReference type="Pfam" id="PF02416">
    <property type="entry name" value="TatA_B_E"/>
    <property type="match status" value="1"/>
</dbReference>
<evidence type="ECO:0008006" key="11">
    <source>
        <dbReference type="Google" id="ProtNLM"/>
    </source>
</evidence>
<gene>
    <name evidence="9" type="ORF">EYQ16_02340</name>
</gene>
<feature type="compositionally biased region" description="Acidic residues" evidence="8">
    <location>
        <begin position="69"/>
        <end position="78"/>
    </location>
</feature>
<dbReference type="GO" id="GO:0016020">
    <property type="term" value="C:membrane"/>
    <property type="evidence" value="ECO:0007669"/>
    <property type="project" value="UniProtKB-ARBA"/>
</dbReference>
<dbReference type="Proteomes" id="UP000589516">
    <property type="component" value="Unassembled WGS sequence"/>
</dbReference>
<dbReference type="GO" id="GO:0015031">
    <property type="term" value="P:protein transport"/>
    <property type="evidence" value="ECO:0007669"/>
    <property type="project" value="UniProtKB-KW"/>
</dbReference>
<evidence type="ECO:0000256" key="4">
    <source>
        <dbReference type="ARBA" id="ARBA00022927"/>
    </source>
</evidence>
<feature type="compositionally biased region" description="Acidic residues" evidence="8">
    <location>
        <begin position="86"/>
        <end position="99"/>
    </location>
</feature>
<sequence length="111" mass="11507">MFGTPEALIIGGIILLLFGAKKLPELAKSLGQSKAAFDEGVAEGAPVAEDSGEDKVEGPLEEGGKGDIDGDGIPDSEDERPRVPDSEDDDEDDDDGSDYDESHNPSGDGFG</sequence>
<evidence type="ECO:0000256" key="3">
    <source>
        <dbReference type="ARBA" id="ARBA00022692"/>
    </source>
</evidence>
<feature type="compositionally biased region" description="Basic and acidic residues" evidence="8">
    <location>
        <begin position="53"/>
        <end position="68"/>
    </location>
</feature>
<comment type="caution">
    <text evidence="9">The sequence shown here is derived from an EMBL/GenBank/DDBJ whole genome shotgun (WGS) entry which is preliminary data.</text>
</comment>
<feature type="region of interest" description="Disordered" evidence="8">
    <location>
        <begin position="41"/>
        <end position="111"/>
    </location>
</feature>
<keyword evidence="5" id="KW-1133">Transmembrane helix</keyword>
<evidence type="ECO:0000256" key="6">
    <source>
        <dbReference type="ARBA" id="ARBA00023010"/>
    </source>
</evidence>
<dbReference type="EMBL" id="DUAV01000021">
    <property type="protein sequence ID" value="HIG63341.1"/>
    <property type="molecule type" value="Genomic_DNA"/>
</dbReference>
<evidence type="ECO:0000256" key="7">
    <source>
        <dbReference type="ARBA" id="ARBA00023136"/>
    </source>
</evidence>
<comment type="subcellular location">
    <subcellularLocation>
        <location evidence="1">Membrane</location>
        <topology evidence="1">Single-pass membrane protein</topology>
    </subcellularLocation>
</comment>
<keyword evidence="7" id="KW-0472">Membrane</keyword>
<evidence type="ECO:0000256" key="8">
    <source>
        <dbReference type="SAM" id="MobiDB-lite"/>
    </source>
</evidence>
<evidence type="ECO:0000256" key="5">
    <source>
        <dbReference type="ARBA" id="ARBA00022989"/>
    </source>
</evidence>
<keyword evidence="3" id="KW-0812">Transmembrane</keyword>
<keyword evidence="2" id="KW-0813">Transport</keyword>
<reference evidence="10" key="1">
    <citation type="journal article" date="2019" name="bioRxiv">
        <title>Genome diversification in globally distributed novel marine Proteobacteria is linked to environmental adaptation.</title>
        <authorList>
            <person name="Zhou Z."/>
            <person name="Tran P.Q."/>
            <person name="Kieft K."/>
            <person name="Anantharaman K."/>
        </authorList>
    </citation>
    <scope>NUCLEOTIDE SEQUENCE [LARGE SCALE GENOMIC DNA]</scope>
</reference>
<keyword evidence="4" id="KW-0653">Protein transport</keyword>
<dbReference type="Gene3D" id="1.20.5.3310">
    <property type="match status" value="1"/>
</dbReference>
<dbReference type="PANTHER" id="PTHR42982:SF1">
    <property type="entry name" value="SEC-INDEPENDENT PROTEIN TRANSLOCASE PROTEIN TATA"/>
    <property type="match status" value="1"/>
</dbReference>
<keyword evidence="6" id="KW-0811">Translocation</keyword>
<organism evidence="9 10">
    <name type="scientific">Marine Group III euryarchaeote</name>
    <dbReference type="NCBI Taxonomy" id="2173149"/>
    <lineage>
        <taxon>Archaea</taxon>
        <taxon>Methanobacteriati</taxon>
        <taxon>Thermoplasmatota</taxon>
        <taxon>Thermoplasmata</taxon>
        <taxon>Candidatus Thermoprofundales</taxon>
    </lineage>
</organism>
<accession>A0A7C7ZDI9</accession>
<name>A0A7C7ZDI9_9ARCH</name>
<dbReference type="AlphaFoldDB" id="A0A7C7ZDI9"/>
<proteinExistence type="predicted"/>
<evidence type="ECO:0000313" key="9">
    <source>
        <dbReference type="EMBL" id="HIG63341.1"/>
    </source>
</evidence>
<evidence type="ECO:0000256" key="2">
    <source>
        <dbReference type="ARBA" id="ARBA00022448"/>
    </source>
</evidence>
<protein>
    <recommendedName>
        <fullName evidence="11">Sec-independent protein translocase protein TatA</fullName>
    </recommendedName>
</protein>
<evidence type="ECO:0000256" key="1">
    <source>
        <dbReference type="ARBA" id="ARBA00004167"/>
    </source>
</evidence>